<dbReference type="PROSITE" id="PS50893">
    <property type="entry name" value="ABC_TRANSPORTER_2"/>
    <property type="match status" value="1"/>
</dbReference>
<dbReference type="PANTHER" id="PTHR46743">
    <property type="entry name" value="TEICHOIC ACIDS EXPORT ATP-BINDING PROTEIN TAGH"/>
    <property type="match status" value="1"/>
</dbReference>
<dbReference type="RefSeq" id="WP_002624380.1">
    <property type="nucleotide sequence ID" value="NZ_ANAH02000073.1"/>
</dbReference>
<evidence type="ECO:0000313" key="6">
    <source>
        <dbReference type="EMBL" id="EPX55173.1"/>
    </source>
</evidence>
<dbReference type="Gene3D" id="3.40.50.300">
    <property type="entry name" value="P-loop containing nucleotide triphosphate hydrolases"/>
    <property type="match status" value="1"/>
</dbReference>
<dbReference type="AlphaFoldDB" id="S9QFP8"/>
<dbReference type="eggNOG" id="COG1134">
    <property type="taxonomic scope" value="Bacteria"/>
</dbReference>
<dbReference type="CDD" id="cd10147">
    <property type="entry name" value="Wzt_C-like"/>
    <property type="match status" value="1"/>
</dbReference>
<dbReference type="GO" id="GO:0016887">
    <property type="term" value="F:ATP hydrolysis activity"/>
    <property type="evidence" value="ECO:0007669"/>
    <property type="project" value="InterPro"/>
</dbReference>
<dbReference type="Gene3D" id="2.70.50.60">
    <property type="entry name" value="abc- transporter (atp binding component) like domain"/>
    <property type="match status" value="1"/>
</dbReference>
<dbReference type="Pfam" id="PF00005">
    <property type="entry name" value="ABC_tran"/>
    <property type="match status" value="1"/>
</dbReference>
<accession>S9QFP8</accession>
<dbReference type="SMART" id="SM00382">
    <property type="entry name" value="AAA"/>
    <property type="match status" value="1"/>
</dbReference>
<comment type="caution">
    <text evidence="6">The sequence shown here is derived from an EMBL/GenBank/DDBJ whole genome shotgun (WGS) entry which is preliminary data.</text>
</comment>
<protein>
    <submittedName>
        <fullName evidence="6">Teichoic acid export ATP-binding protein TagH</fullName>
    </submittedName>
</protein>
<evidence type="ECO:0000256" key="3">
    <source>
        <dbReference type="ARBA" id="ARBA00022741"/>
    </source>
</evidence>
<sequence>MTDNADAIVIRDAVKSFRKSTIRREYTTFKSELVRLIRGQRQQGELRLIEALRGINLRIPKGRTVGILGRNGSGKSTLLKLITGIYSPTSGSIQVNGRISALLDLGAGFHPDFSGRENILINGIILGMSRAEVQARMEDIIAFSELGDFIDEPVRTYSSGMYMRLAFSVATHVDPDILIIDEILAVGDEHFGKKSLAKMTEFKQRGKTIVLVTHDLNTVERWCDMAAWIDAGRIRRVGTPAEVAHEYRQAVALAQEQSMVMRPPALSADGGALPSLAVQEGPRPLTGPQVPPQKRWGSFEVEISGVHLLNAQGAAVTSLDTEDPLEISIDFSTRQVVKDVGFGIALFDQQGTKVYGTNTFVEAVALPSPLPAAGSVRLSFQRIGLMPGVYSLDVCAHPAEGREYDYHRGLYQITVSSSQQDSGLVRPPHTWSVHSAESLPLNVLPMRVQAS</sequence>
<dbReference type="SUPFAM" id="SSF52540">
    <property type="entry name" value="P-loop containing nucleoside triphosphate hydrolases"/>
    <property type="match status" value="1"/>
</dbReference>
<dbReference type="InterPro" id="IPR003593">
    <property type="entry name" value="AAA+_ATPase"/>
</dbReference>
<dbReference type="InterPro" id="IPR050683">
    <property type="entry name" value="Bact_Polysacc_Export_ATP-bd"/>
</dbReference>
<keyword evidence="7" id="KW-1185">Reference proteome</keyword>
<feature type="domain" description="ABC transporter" evidence="5">
    <location>
        <begin position="34"/>
        <end position="256"/>
    </location>
</feature>
<comment type="similarity">
    <text evidence="1">Belongs to the ABC transporter superfamily.</text>
</comment>
<reference evidence="6" key="1">
    <citation type="submission" date="2013-05" db="EMBL/GenBank/DDBJ databases">
        <title>Genome assembly of Cystobacter fuscus DSM 2262.</title>
        <authorList>
            <person name="Sharma G."/>
            <person name="Khatri I."/>
            <person name="Kaur C."/>
            <person name="Mayilraj S."/>
            <person name="Subramanian S."/>
        </authorList>
    </citation>
    <scope>NUCLEOTIDE SEQUENCE [LARGE SCALE GENOMIC DNA]</scope>
    <source>
        <strain evidence="6">DSM 2262</strain>
    </source>
</reference>
<dbReference type="CDD" id="cd03220">
    <property type="entry name" value="ABC_KpsT_Wzt"/>
    <property type="match status" value="1"/>
</dbReference>
<dbReference type="InterPro" id="IPR029439">
    <property type="entry name" value="Wzt_C"/>
</dbReference>
<dbReference type="OrthoDB" id="9809450at2"/>
<evidence type="ECO:0000259" key="5">
    <source>
        <dbReference type="PROSITE" id="PS50893"/>
    </source>
</evidence>
<dbReference type="PANTHER" id="PTHR46743:SF2">
    <property type="entry name" value="TEICHOIC ACIDS EXPORT ATP-BINDING PROTEIN TAGH"/>
    <property type="match status" value="1"/>
</dbReference>
<evidence type="ECO:0000256" key="1">
    <source>
        <dbReference type="ARBA" id="ARBA00005417"/>
    </source>
</evidence>
<dbReference type="Proteomes" id="UP000011682">
    <property type="component" value="Unassembled WGS sequence"/>
</dbReference>
<dbReference type="Pfam" id="PF14524">
    <property type="entry name" value="Wzt_C"/>
    <property type="match status" value="1"/>
</dbReference>
<dbReference type="InterPro" id="IPR015860">
    <property type="entry name" value="ABC_transpr_TagH-like"/>
</dbReference>
<proteinExistence type="inferred from homology"/>
<evidence type="ECO:0000256" key="4">
    <source>
        <dbReference type="ARBA" id="ARBA00022840"/>
    </source>
</evidence>
<dbReference type="GO" id="GO:0016020">
    <property type="term" value="C:membrane"/>
    <property type="evidence" value="ECO:0007669"/>
    <property type="project" value="InterPro"/>
</dbReference>
<dbReference type="InterPro" id="IPR003439">
    <property type="entry name" value="ABC_transporter-like_ATP-bd"/>
</dbReference>
<keyword evidence="3" id="KW-0547">Nucleotide-binding</keyword>
<keyword evidence="2" id="KW-0813">Transport</keyword>
<gene>
    <name evidence="6" type="ORF">D187_009379</name>
</gene>
<dbReference type="InterPro" id="IPR027417">
    <property type="entry name" value="P-loop_NTPase"/>
</dbReference>
<dbReference type="GO" id="GO:0140359">
    <property type="term" value="F:ABC-type transporter activity"/>
    <property type="evidence" value="ECO:0007669"/>
    <property type="project" value="InterPro"/>
</dbReference>
<evidence type="ECO:0000256" key="2">
    <source>
        <dbReference type="ARBA" id="ARBA00022448"/>
    </source>
</evidence>
<dbReference type="EMBL" id="ANAH02000073">
    <property type="protein sequence ID" value="EPX55173.1"/>
    <property type="molecule type" value="Genomic_DNA"/>
</dbReference>
<organism evidence="6 7">
    <name type="scientific">Cystobacter fuscus (strain ATCC 25194 / DSM 2262 / NBRC 100088 / M29)</name>
    <dbReference type="NCBI Taxonomy" id="1242864"/>
    <lineage>
        <taxon>Bacteria</taxon>
        <taxon>Pseudomonadati</taxon>
        <taxon>Myxococcota</taxon>
        <taxon>Myxococcia</taxon>
        <taxon>Myxococcales</taxon>
        <taxon>Cystobacterineae</taxon>
        <taxon>Archangiaceae</taxon>
        <taxon>Cystobacter</taxon>
    </lineage>
</organism>
<evidence type="ECO:0000313" key="7">
    <source>
        <dbReference type="Proteomes" id="UP000011682"/>
    </source>
</evidence>
<dbReference type="GO" id="GO:0005524">
    <property type="term" value="F:ATP binding"/>
    <property type="evidence" value="ECO:0007669"/>
    <property type="project" value="UniProtKB-KW"/>
</dbReference>
<keyword evidence="4 6" id="KW-0067">ATP-binding</keyword>
<name>S9QFP8_CYSF2</name>